<organism evidence="4 5">
    <name type="scientific">Paenibacillus eucommiae</name>
    <dbReference type="NCBI Taxonomy" id="1355755"/>
    <lineage>
        <taxon>Bacteria</taxon>
        <taxon>Bacillati</taxon>
        <taxon>Bacillota</taxon>
        <taxon>Bacilli</taxon>
        <taxon>Bacillales</taxon>
        <taxon>Paenibacillaceae</taxon>
        <taxon>Paenibacillus</taxon>
    </lineage>
</organism>
<name>A0ABS4J951_9BACL</name>
<protein>
    <submittedName>
        <fullName evidence="4">NBD/HSP70 family sugar kinase</fullName>
    </submittedName>
</protein>
<keyword evidence="3" id="KW-0859">Xylose metabolism</keyword>
<dbReference type="SUPFAM" id="SSF46785">
    <property type="entry name" value="Winged helix' DNA-binding domain"/>
    <property type="match status" value="1"/>
</dbReference>
<sequence>MIKLMEGIPINSNKIAYLQQVKQQNMAAILKQIWKYEQVSRVELVDHTSLTSGTITNLTHELIELRVIREYASVSGNVGRKRVLLGFDPDYYRILGLDIGRSTFEITVTDLCGRILKTVGREIADQQGPDVYFREIEPVLAEIKEQIEQAGHQILGLGVGVPGPIDYGKGALLNPPNFPGWGGFELQQTLNERFQLLTLIEDDARTSALAERWYGIGRNVEDLVFITMGIGIGGGVISKGEIVRGTNGLCGQVGHMTIVMEGKVCDCGNRGCWEPIGSIPGILSRWSEGSTMDAFKAAVDRGEPEALKCLEDTLIYLETALINVFNLYDPELVVLGGRLFPYLAPSISSVQSRLQSRLYAFAKDRLRLEPSTFGASQSAVGATALLFRYLLNEPVKLLIER</sequence>
<evidence type="ECO:0000256" key="3">
    <source>
        <dbReference type="ARBA" id="ARBA00022629"/>
    </source>
</evidence>
<evidence type="ECO:0000256" key="2">
    <source>
        <dbReference type="ARBA" id="ARBA00006479"/>
    </source>
</evidence>
<proteinExistence type="inferred from homology"/>
<keyword evidence="4" id="KW-0418">Kinase</keyword>
<dbReference type="InterPro" id="IPR036388">
    <property type="entry name" value="WH-like_DNA-bd_sf"/>
</dbReference>
<dbReference type="Pfam" id="PF00480">
    <property type="entry name" value="ROK"/>
    <property type="match status" value="1"/>
</dbReference>
<dbReference type="RefSeq" id="WP_209977394.1">
    <property type="nucleotide sequence ID" value="NZ_JAGGLB010000036.1"/>
</dbReference>
<accession>A0ABS4J951</accession>
<dbReference type="Gene3D" id="1.10.10.10">
    <property type="entry name" value="Winged helix-like DNA-binding domain superfamily/Winged helix DNA-binding domain"/>
    <property type="match status" value="1"/>
</dbReference>
<dbReference type="InterPro" id="IPR000600">
    <property type="entry name" value="ROK"/>
</dbReference>
<dbReference type="EMBL" id="JAGGLB010000036">
    <property type="protein sequence ID" value="MBP1995606.1"/>
    <property type="molecule type" value="Genomic_DNA"/>
</dbReference>
<comment type="similarity">
    <text evidence="2">Belongs to the ROK (NagC/XylR) family.</text>
</comment>
<keyword evidence="4" id="KW-0808">Transferase</keyword>
<gene>
    <name evidence="4" type="ORF">J2Z66_007248</name>
</gene>
<dbReference type="PANTHER" id="PTHR18964:SF149">
    <property type="entry name" value="BIFUNCTIONAL UDP-N-ACETYLGLUCOSAMINE 2-EPIMERASE_N-ACETYLMANNOSAMINE KINASE"/>
    <property type="match status" value="1"/>
</dbReference>
<evidence type="ECO:0000256" key="1">
    <source>
        <dbReference type="ARBA" id="ARBA00002486"/>
    </source>
</evidence>
<dbReference type="Proteomes" id="UP001519287">
    <property type="component" value="Unassembled WGS sequence"/>
</dbReference>
<evidence type="ECO:0000313" key="5">
    <source>
        <dbReference type="Proteomes" id="UP001519287"/>
    </source>
</evidence>
<dbReference type="PROSITE" id="PS01125">
    <property type="entry name" value="ROK"/>
    <property type="match status" value="1"/>
</dbReference>
<keyword evidence="5" id="KW-1185">Reference proteome</keyword>
<dbReference type="InterPro" id="IPR043129">
    <property type="entry name" value="ATPase_NBD"/>
</dbReference>
<dbReference type="InterPro" id="IPR049874">
    <property type="entry name" value="ROK_cs"/>
</dbReference>
<dbReference type="GO" id="GO:0016301">
    <property type="term" value="F:kinase activity"/>
    <property type="evidence" value="ECO:0007669"/>
    <property type="project" value="UniProtKB-KW"/>
</dbReference>
<dbReference type="SUPFAM" id="SSF53067">
    <property type="entry name" value="Actin-like ATPase domain"/>
    <property type="match status" value="1"/>
</dbReference>
<comment type="caution">
    <text evidence="4">The sequence shown here is derived from an EMBL/GenBank/DDBJ whole genome shotgun (WGS) entry which is preliminary data.</text>
</comment>
<dbReference type="PANTHER" id="PTHR18964">
    <property type="entry name" value="ROK (REPRESSOR, ORF, KINASE) FAMILY"/>
    <property type="match status" value="1"/>
</dbReference>
<dbReference type="Gene3D" id="3.30.420.40">
    <property type="match status" value="2"/>
</dbReference>
<keyword evidence="3" id="KW-0119">Carbohydrate metabolism</keyword>
<evidence type="ECO:0000313" key="4">
    <source>
        <dbReference type="EMBL" id="MBP1995606.1"/>
    </source>
</evidence>
<reference evidence="4 5" key="1">
    <citation type="submission" date="2021-03" db="EMBL/GenBank/DDBJ databases">
        <title>Genomic Encyclopedia of Type Strains, Phase IV (KMG-IV): sequencing the most valuable type-strain genomes for metagenomic binning, comparative biology and taxonomic classification.</title>
        <authorList>
            <person name="Goeker M."/>
        </authorList>
    </citation>
    <scope>NUCLEOTIDE SEQUENCE [LARGE SCALE GENOMIC DNA]</scope>
    <source>
        <strain evidence="4 5">DSM 26048</strain>
    </source>
</reference>
<dbReference type="InterPro" id="IPR036390">
    <property type="entry name" value="WH_DNA-bd_sf"/>
</dbReference>
<comment type="function">
    <text evidence="1">Transcriptional repressor of xylose-utilizing enzymes.</text>
</comment>